<accession>A0A6P1NAH1</accession>
<dbReference type="InterPro" id="IPR015421">
    <property type="entry name" value="PyrdxlP-dep_Trfase_major"/>
</dbReference>
<evidence type="ECO:0000256" key="3">
    <source>
        <dbReference type="RuleBase" id="RU004508"/>
    </source>
</evidence>
<keyword evidence="2 3" id="KW-0663">Pyridoxal phosphate</keyword>
<evidence type="ECO:0000256" key="1">
    <source>
        <dbReference type="PIRSR" id="PIRSR000390-1"/>
    </source>
</evidence>
<proteinExistence type="inferred from homology"/>
<dbReference type="EMBL" id="CP047652">
    <property type="protein sequence ID" value="QHI95406.1"/>
    <property type="molecule type" value="Genomic_DNA"/>
</dbReference>
<protein>
    <submittedName>
        <fullName evidence="4">Aminotransferase DegT</fullName>
    </submittedName>
</protein>
<gene>
    <name evidence="4" type="ORF">GT348_03210</name>
</gene>
<dbReference type="CDD" id="cd00616">
    <property type="entry name" value="AHBA_syn"/>
    <property type="match status" value="1"/>
</dbReference>
<dbReference type="GO" id="GO:0000271">
    <property type="term" value="P:polysaccharide biosynthetic process"/>
    <property type="evidence" value="ECO:0007669"/>
    <property type="project" value="TreeGrafter"/>
</dbReference>
<dbReference type="PANTHER" id="PTHR30244:SF42">
    <property type="entry name" value="UDP-2-ACETAMIDO-2-DEOXY-3-OXO-D-GLUCURONATE AMINOTRANSFERASE"/>
    <property type="match status" value="1"/>
</dbReference>
<dbReference type="PIRSF" id="PIRSF000390">
    <property type="entry name" value="PLP_StrS"/>
    <property type="match status" value="1"/>
</dbReference>
<comment type="similarity">
    <text evidence="3">Belongs to the DegT/DnrJ/EryC1 family.</text>
</comment>
<name>A0A6P1NAH1_9PROT</name>
<dbReference type="SUPFAM" id="SSF53383">
    <property type="entry name" value="PLP-dependent transferases"/>
    <property type="match status" value="1"/>
</dbReference>
<keyword evidence="5" id="KW-1185">Reference proteome</keyword>
<reference evidence="4 5" key="1">
    <citation type="submission" date="2020-01" db="EMBL/GenBank/DDBJ databases">
        <title>Genome sequencing of strain KACC 21507.</title>
        <authorList>
            <person name="Heo J."/>
            <person name="Kim S.-J."/>
            <person name="Kim J.-S."/>
            <person name="Hong S.-B."/>
            <person name="Kwon S.-W."/>
        </authorList>
    </citation>
    <scope>NUCLEOTIDE SEQUENCE [LARGE SCALE GENOMIC DNA]</scope>
    <source>
        <strain evidence="4 5">KACC 21507</strain>
    </source>
</reference>
<dbReference type="AlphaFoldDB" id="A0A6P1NAH1"/>
<dbReference type="RefSeq" id="WP_160618483.1">
    <property type="nucleotide sequence ID" value="NZ_CP047652.1"/>
</dbReference>
<evidence type="ECO:0000256" key="2">
    <source>
        <dbReference type="PIRSR" id="PIRSR000390-2"/>
    </source>
</evidence>
<keyword evidence="4" id="KW-0808">Transferase</keyword>
<dbReference type="PANTHER" id="PTHR30244">
    <property type="entry name" value="TRANSAMINASE"/>
    <property type="match status" value="1"/>
</dbReference>
<dbReference type="GO" id="GO:0008483">
    <property type="term" value="F:transaminase activity"/>
    <property type="evidence" value="ECO:0007669"/>
    <property type="project" value="UniProtKB-KW"/>
</dbReference>
<evidence type="ECO:0000313" key="4">
    <source>
        <dbReference type="EMBL" id="QHI95406.1"/>
    </source>
</evidence>
<feature type="active site" description="Proton acceptor" evidence="1">
    <location>
        <position position="195"/>
    </location>
</feature>
<keyword evidence="4" id="KW-0032">Aminotransferase</keyword>
<sequence length="380" mass="42538">MSGSVPFLNLSAQRTRINSLLKPRLDRVFEHCQFVLGPEVQEFEQRLSHYCHARHAIAVSSGTDALLAVLMGEDIGPDMAVFLPSFTYTATAEVVLLLGATPIFVDVDPETFQIDIASLKKRYNTVLSLKKLVPKVIIAVDLFGQPAPWDELKEFAASRKLTLIADCAQSFGAVYKNRKLGCEALATTLSFFPSKPLGGYGDGGAILTNDDEKAALYRSLRSHGEGKERYNVQRIGLNARLDTLQAAILLTKLDVFEQELQKREEIARYYDKHLPLNITPPQRVPYSKSAWAIYCVTLESREKRDSLRQTLTDNNIGSAIYYPKPLHFQPAYKKYHDGTALPVSESKGGYVLALPIYPDLKDDERSQVIKVIKKWAKDNS</sequence>
<dbReference type="Proteomes" id="UP000463975">
    <property type="component" value="Chromosome"/>
</dbReference>
<organism evidence="4 5">
    <name type="scientific">Aristophania vespae</name>
    <dbReference type="NCBI Taxonomy" id="2697033"/>
    <lineage>
        <taxon>Bacteria</taxon>
        <taxon>Pseudomonadati</taxon>
        <taxon>Pseudomonadota</taxon>
        <taxon>Alphaproteobacteria</taxon>
        <taxon>Acetobacterales</taxon>
        <taxon>Acetobacteraceae</taxon>
        <taxon>Aristophania</taxon>
    </lineage>
</organism>
<dbReference type="KEGG" id="bomb:GT348_03210"/>
<evidence type="ECO:0000313" key="5">
    <source>
        <dbReference type="Proteomes" id="UP000463975"/>
    </source>
</evidence>
<dbReference type="InterPro" id="IPR015422">
    <property type="entry name" value="PyrdxlP-dep_Trfase_small"/>
</dbReference>
<dbReference type="Gene3D" id="3.90.1150.10">
    <property type="entry name" value="Aspartate Aminotransferase, domain 1"/>
    <property type="match status" value="1"/>
</dbReference>
<feature type="modified residue" description="N6-(pyridoxal phosphate)lysine" evidence="2">
    <location>
        <position position="195"/>
    </location>
</feature>
<dbReference type="InterPro" id="IPR000653">
    <property type="entry name" value="DegT/StrS_aminotransferase"/>
</dbReference>
<dbReference type="GO" id="GO:0030170">
    <property type="term" value="F:pyridoxal phosphate binding"/>
    <property type="evidence" value="ECO:0007669"/>
    <property type="project" value="TreeGrafter"/>
</dbReference>
<dbReference type="Gene3D" id="3.40.640.10">
    <property type="entry name" value="Type I PLP-dependent aspartate aminotransferase-like (Major domain)"/>
    <property type="match status" value="1"/>
</dbReference>
<dbReference type="InterPro" id="IPR015424">
    <property type="entry name" value="PyrdxlP-dep_Trfase"/>
</dbReference>
<dbReference type="Pfam" id="PF01041">
    <property type="entry name" value="DegT_DnrJ_EryC1"/>
    <property type="match status" value="1"/>
</dbReference>